<evidence type="ECO:0000256" key="2">
    <source>
        <dbReference type="ARBA" id="ARBA00022649"/>
    </source>
</evidence>
<dbReference type="Proteomes" id="UP000010809">
    <property type="component" value="Chromosome"/>
</dbReference>
<reference evidence="6" key="1">
    <citation type="submission" date="2015-12" db="EMBL/GenBank/DDBJ databases">
        <authorList>
            <person name="Tikhonova T.V."/>
            <person name="Pavlov A.R."/>
            <person name="Beletsky A.V."/>
            <person name="Mardanov A.V."/>
            <person name="Sorokin D.Y."/>
            <person name="Ravin N.V."/>
            <person name="Popov V.O."/>
        </authorList>
    </citation>
    <scope>NUCLEOTIDE SEQUENCE</scope>
    <source>
        <strain evidence="6">DSM 14787</strain>
    </source>
</reference>
<dbReference type="PATRIC" id="fig|1255043.3.peg.2946"/>
<dbReference type="HOGENOM" id="CLU_142825_3_3_6"/>
<evidence type="ECO:0008006" key="8">
    <source>
        <dbReference type="Google" id="ProtNLM"/>
    </source>
</evidence>
<dbReference type="OrthoDB" id="4829434at2"/>
<gene>
    <name evidence="6" type="ordered locus">TVNIR_2920</name>
</gene>
<sequence>MSRSSLEFLRHILDELEYLSAEAQILDLRQLQTDARAKRAVVRSLEIIGEAAKQLSEDLRARHPEVPWRALTAMRDKMIHHYFGVDYEIVWDVLATKVPGLRAQVRQVLEDEGRLEGG</sequence>
<dbReference type="GO" id="GO:0016787">
    <property type="term" value="F:hydrolase activity"/>
    <property type="evidence" value="ECO:0007669"/>
    <property type="project" value="UniProtKB-KW"/>
</dbReference>
<dbReference type="KEGG" id="tni:TVNIR_2920"/>
<keyword evidence="7" id="KW-1185">Reference proteome</keyword>
<evidence type="ECO:0000256" key="1">
    <source>
        <dbReference type="ARBA" id="ARBA00022553"/>
    </source>
</evidence>
<dbReference type="InterPro" id="IPR008201">
    <property type="entry name" value="HepT-like"/>
</dbReference>
<evidence type="ECO:0000313" key="7">
    <source>
        <dbReference type="Proteomes" id="UP000010809"/>
    </source>
</evidence>
<protein>
    <recommendedName>
        <fullName evidence="8">Nucleotidyltransferase</fullName>
    </recommendedName>
</protein>
<keyword evidence="5" id="KW-0378">Hydrolase</keyword>
<dbReference type="InterPro" id="IPR051813">
    <property type="entry name" value="HepT_RNase_toxin"/>
</dbReference>
<dbReference type="eggNOG" id="COG2361">
    <property type="taxonomic scope" value="Bacteria"/>
</dbReference>
<organism evidence="6 7">
    <name type="scientific">Thioalkalivibrio nitratireducens (strain DSM 14787 / UNIQEM 213 / ALEN2)</name>
    <dbReference type="NCBI Taxonomy" id="1255043"/>
    <lineage>
        <taxon>Bacteria</taxon>
        <taxon>Pseudomonadati</taxon>
        <taxon>Pseudomonadota</taxon>
        <taxon>Gammaproteobacteria</taxon>
        <taxon>Chromatiales</taxon>
        <taxon>Ectothiorhodospiraceae</taxon>
        <taxon>Thioalkalivibrio</taxon>
    </lineage>
</organism>
<keyword evidence="2" id="KW-1277">Toxin-antitoxin system</keyword>
<evidence type="ECO:0000313" key="6">
    <source>
        <dbReference type="EMBL" id="AGA34557.1"/>
    </source>
</evidence>
<dbReference type="Pfam" id="PF01934">
    <property type="entry name" value="HepT-like"/>
    <property type="match status" value="1"/>
</dbReference>
<keyword evidence="3" id="KW-0540">Nuclease</keyword>
<dbReference type="STRING" id="1255043.TVNIR_2920"/>
<evidence type="ECO:0000256" key="4">
    <source>
        <dbReference type="ARBA" id="ARBA00022741"/>
    </source>
</evidence>
<dbReference type="GO" id="GO:0004540">
    <property type="term" value="F:RNA nuclease activity"/>
    <property type="evidence" value="ECO:0007669"/>
    <property type="project" value="InterPro"/>
</dbReference>
<evidence type="ECO:0000256" key="3">
    <source>
        <dbReference type="ARBA" id="ARBA00022722"/>
    </source>
</evidence>
<proteinExistence type="predicted"/>
<dbReference type="RefSeq" id="WP_015259666.1">
    <property type="nucleotide sequence ID" value="NC_019902.2"/>
</dbReference>
<name>L0DZY1_THIND</name>
<accession>L0DZY1</accession>
<dbReference type="GO" id="GO:0110001">
    <property type="term" value="C:toxin-antitoxin complex"/>
    <property type="evidence" value="ECO:0007669"/>
    <property type="project" value="InterPro"/>
</dbReference>
<dbReference type="AlphaFoldDB" id="L0DZY1"/>
<dbReference type="PANTHER" id="PTHR34139">
    <property type="entry name" value="UPF0331 PROTEIN MJ0127"/>
    <property type="match status" value="1"/>
</dbReference>
<keyword evidence="4" id="KW-0547">Nucleotide-binding</keyword>
<dbReference type="PANTHER" id="PTHR34139:SF1">
    <property type="entry name" value="RNASE MJ1380-RELATED"/>
    <property type="match status" value="1"/>
</dbReference>
<keyword evidence="1" id="KW-0597">Phosphoprotein</keyword>
<dbReference type="EMBL" id="CP003989">
    <property type="protein sequence ID" value="AGA34557.1"/>
    <property type="molecule type" value="Genomic_DNA"/>
</dbReference>
<evidence type="ECO:0000256" key="5">
    <source>
        <dbReference type="ARBA" id="ARBA00022801"/>
    </source>
</evidence>
<dbReference type="GO" id="GO:0000166">
    <property type="term" value="F:nucleotide binding"/>
    <property type="evidence" value="ECO:0007669"/>
    <property type="project" value="UniProtKB-KW"/>
</dbReference>